<dbReference type="GO" id="GO:0004674">
    <property type="term" value="F:protein serine/threonine kinase activity"/>
    <property type="evidence" value="ECO:0007669"/>
    <property type="project" value="UniProtKB-KW"/>
</dbReference>
<evidence type="ECO:0000256" key="1">
    <source>
        <dbReference type="ARBA" id="ARBA00022527"/>
    </source>
</evidence>
<keyword evidence="4" id="KW-0418">Kinase</keyword>
<evidence type="ECO:0000256" key="2">
    <source>
        <dbReference type="ARBA" id="ARBA00022679"/>
    </source>
</evidence>
<dbReference type="AlphaFoldDB" id="A0AAD6IVE3"/>
<evidence type="ECO:0000256" key="4">
    <source>
        <dbReference type="ARBA" id="ARBA00022777"/>
    </source>
</evidence>
<sequence>MPNTLSIVEDPQPDDGNNEYLYQQFTLKGISLDIRAMADDERFTLDKMMERDCNIPISQCTFTVYKNAMPFCWDLNGEGVAFRASTRASTGQFTIWVPEGGHEVYIDHLRRLALSKAFAREFNALIADPKYWFDFSPTTLFESESLDITSSEHSWSFLEPAVSSNGSAKYGHSYTDVNSGIVDGPTSLAAEAFTHFTFERSKGRFMVSNLVADVENYLNLKSSTIHTLDNERLGSLDSNKHERGFESFFSSHHCNNVQQCLAEHET</sequence>
<keyword evidence="5" id="KW-0067">ATP-binding</keyword>
<dbReference type="PANTHER" id="PTHR45992:SF2">
    <property type="entry name" value="EUKARYOTIC ELONGATION FACTOR 2 KINASE"/>
    <property type="match status" value="1"/>
</dbReference>
<dbReference type="Pfam" id="PF02816">
    <property type="entry name" value="Alpha_kinase"/>
    <property type="match status" value="1"/>
</dbReference>
<dbReference type="GO" id="GO:1903013">
    <property type="term" value="P:response to differentiation-inducing factor 1"/>
    <property type="evidence" value="ECO:0007669"/>
    <property type="project" value="TreeGrafter"/>
</dbReference>
<evidence type="ECO:0000313" key="8">
    <source>
        <dbReference type="Proteomes" id="UP001221413"/>
    </source>
</evidence>
<dbReference type="GO" id="GO:0031037">
    <property type="term" value="P:myosin II filament disassembly"/>
    <property type="evidence" value="ECO:0007669"/>
    <property type="project" value="TreeGrafter"/>
</dbReference>
<dbReference type="GO" id="GO:0005524">
    <property type="term" value="F:ATP binding"/>
    <property type="evidence" value="ECO:0007669"/>
    <property type="project" value="UniProtKB-KW"/>
</dbReference>
<keyword evidence="1" id="KW-0723">Serine/threonine-protein kinase</keyword>
<accession>A0AAD6IVE3</accession>
<feature type="domain" description="Alpha-type protein kinase" evidence="6">
    <location>
        <begin position="35"/>
        <end position="266"/>
    </location>
</feature>
<proteinExistence type="predicted"/>
<organism evidence="7 8">
    <name type="scientific">Drechslerella dactyloides</name>
    <name type="common">Nematode-trapping fungus</name>
    <name type="synonym">Arthrobotrys dactyloides</name>
    <dbReference type="NCBI Taxonomy" id="74499"/>
    <lineage>
        <taxon>Eukaryota</taxon>
        <taxon>Fungi</taxon>
        <taxon>Dikarya</taxon>
        <taxon>Ascomycota</taxon>
        <taxon>Pezizomycotina</taxon>
        <taxon>Orbiliomycetes</taxon>
        <taxon>Orbiliales</taxon>
        <taxon>Orbiliaceae</taxon>
        <taxon>Drechslerella</taxon>
    </lineage>
</organism>
<dbReference type="PANTHER" id="PTHR45992">
    <property type="entry name" value="EUKARYOTIC ELONGATION FACTOR 2 KINASE-RELATED"/>
    <property type="match status" value="1"/>
</dbReference>
<keyword evidence="8" id="KW-1185">Reference proteome</keyword>
<comment type="caution">
    <text evidence="7">The sequence shown here is derived from an EMBL/GenBank/DDBJ whole genome shotgun (WGS) entry which is preliminary data.</text>
</comment>
<evidence type="ECO:0000256" key="5">
    <source>
        <dbReference type="ARBA" id="ARBA00022840"/>
    </source>
</evidence>
<dbReference type="Gene3D" id="3.20.200.10">
    <property type="entry name" value="MHCK/EF2 kinase"/>
    <property type="match status" value="1"/>
</dbReference>
<dbReference type="PROSITE" id="PS51158">
    <property type="entry name" value="ALPHA_KINASE"/>
    <property type="match status" value="1"/>
</dbReference>
<dbReference type="Proteomes" id="UP001221413">
    <property type="component" value="Unassembled WGS sequence"/>
</dbReference>
<evidence type="ECO:0000256" key="3">
    <source>
        <dbReference type="ARBA" id="ARBA00022741"/>
    </source>
</evidence>
<dbReference type="InterPro" id="IPR011009">
    <property type="entry name" value="Kinase-like_dom_sf"/>
</dbReference>
<keyword evidence="3" id="KW-0547">Nucleotide-binding</keyword>
<name>A0AAD6IVE3_DREDA</name>
<dbReference type="SMART" id="SM00811">
    <property type="entry name" value="Alpha_kinase"/>
    <property type="match status" value="1"/>
</dbReference>
<dbReference type="Gene3D" id="3.30.200.20">
    <property type="entry name" value="Phosphorylase Kinase, domain 1"/>
    <property type="match status" value="1"/>
</dbReference>
<gene>
    <name evidence="7" type="ORF">Dda_7291</name>
</gene>
<protein>
    <recommendedName>
        <fullName evidence="6">Alpha-type protein kinase domain-containing protein</fullName>
    </recommendedName>
</protein>
<reference evidence="7" key="1">
    <citation type="submission" date="2023-01" db="EMBL/GenBank/DDBJ databases">
        <title>The chitinases involved in constricting ring structure development in the nematode-trapping fungus Drechslerella dactyloides.</title>
        <authorList>
            <person name="Wang R."/>
            <person name="Zhang L."/>
            <person name="Tang P."/>
            <person name="Li S."/>
            <person name="Liang L."/>
        </authorList>
    </citation>
    <scope>NUCLEOTIDE SEQUENCE</scope>
    <source>
        <strain evidence="7">YMF1.00031</strain>
    </source>
</reference>
<dbReference type="EMBL" id="JAQGDS010000010">
    <property type="protein sequence ID" value="KAJ6257506.1"/>
    <property type="molecule type" value="Genomic_DNA"/>
</dbReference>
<evidence type="ECO:0000313" key="7">
    <source>
        <dbReference type="EMBL" id="KAJ6257506.1"/>
    </source>
</evidence>
<dbReference type="InterPro" id="IPR004166">
    <property type="entry name" value="a-kinase_dom"/>
</dbReference>
<keyword evidence="2" id="KW-0808">Transferase</keyword>
<evidence type="ECO:0000259" key="6">
    <source>
        <dbReference type="PROSITE" id="PS51158"/>
    </source>
</evidence>
<dbReference type="InterPro" id="IPR051852">
    <property type="entry name" value="Alpha-type_PK"/>
</dbReference>
<dbReference type="SUPFAM" id="SSF56112">
    <property type="entry name" value="Protein kinase-like (PK-like)"/>
    <property type="match status" value="1"/>
</dbReference>